<protein>
    <submittedName>
        <fullName evidence="3">Uncharacterized protein</fullName>
    </submittedName>
</protein>
<dbReference type="GO" id="GO:0003677">
    <property type="term" value="F:DNA binding"/>
    <property type="evidence" value="ECO:0007669"/>
    <property type="project" value="InterPro"/>
</dbReference>
<dbReference type="Pfam" id="PF09722">
    <property type="entry name" value="Xre_MbcA_ParS_C"/>
    <property type="match status" value="1"/>
</dbReference>
<feature type="domain" description="Antitoxin Xre-like helix-turn-helix" evidence="2">
    <location>
        <begin position="9"/>
        <end position="70"/>
    </location>
</feature>
<name>A0A1H6BDN9_9RHOB</name>
<sequence length="125" mass="13361">MLRTQTTQTPDRGTVLGKAVLRSAERLNLSGKTLAAVLGLSEPQISRLKKGTAPLNEQTKAFELAALLVRAFRSLDAITGGDETAARAWMRADNTALGGRPVDLITSIQGLTNVCTYLDARRAPV</sequence>
<reference evidence="3 4" key="1">
    <citation type="submission" date="2016-10" db="EMBL/GenBank/DDBJ databases">
        <authorList>
            <person name="de Groot N.N."/>
        </authorList>
    </citation>
    <scope>NUCLEOTIDE SEQUENCE [LARGE SCALE GENOMIC DNA]</scope>
    <source>
        <strain evidence="3 4">DSM 26915</strain>
    </source>
</reference>
<evidence type="ECO:0000313" key="4">
    <source>
        <dbReference type="Proteomes" id="UP000236752"/>
    </source>
</evidence>
<proteinExistence type="predicted"/>
<dbReference type="Pfam" id="PF20432">
    <property type="entry name" value="Xre-like-HTH"/>
    <property type="match status" value="1"/>
</dbReference>
<feature type="domain" description="Antitoxin Xre/MbcA/ParS-like toxin-binding" evidence="1">
    <location>
        <begin position="74"/>
        <end position="122"/>
    </location>
</feature>
<organism evidence="3 4">
    <name type="scientific">Thalassococcus halodurans</name>
    <dbReference type="NCBI Taxonomy" id="373675"/>
    <lineage>
        <taxon>Bacteria</taxon>
        <taxon>Pseudomonadati</taxon>
        <taxon>Pseudomonadota</taxon>
        <taxon>Alphaproteobacteria</taxon>
        <taxon>Rhodobacterales</taxon>
        <taxon>Roseobacteraceae</taxon>
        <taxon>Thalassococcus</taxon>
    </lineage>
</organism>
<evidence type="ECO:0000259" key="2">
    <source>
        <dbReference type="Pfam" id="PF20432"/>
    </source>
</evidence>
<accession>A0A1H6BDN9</accession>
<dbReference type="InterPro" id="IPR046847">
    <property type="entry name" value="Xre-like_HTH"/>
</dbReference>
<dbReference type="AlphaFoldDB" id="A0A1H6BDN9"/>
<dbReference type="OrthoDB" id="8481084at2"/>
<dbReference type="InterPro" id="IPR024467">
    <property type="entry name" value="Xre/MbcA/ParS-like_toxin-bd"/>
</dbReference>
<dbReference type="Proteomes" id="UP000236752">
    <property type="component" value="Unassembled WGS sequence"/>
</dbReference>
<evidence type="ECO:0000259" key="1">
    <source>
        <dbReference type="Pfam" id="PF09722"/>
    </source>
</evidence>
<dbReference type="SUPFAM" id="SSF47413">
    <property type="entry name" value="lambda repressor-like DNA-binding domains"/>
    <property type="match status" value="1"/>
</dbReference>
<keyword evidence="4" id="KW-1185">Reference proteome</keyword>
<dbReference type="InterPro" id="IPR010982">
    <property type="entry name" value="Lambda_DNA-bd_dom_sf"/>
</dbReference>
<dbReference type="RefSeq" id="WP_103911626.1">
    <property type="nucleotide sequence ID" value="NZ_FNUZ01000007.1"/>
</dbReference>
<gene>
    <name evidence="3" type="ORF">SAMN04488045_3479</name>
</gene>
<dbReference type="EMBL" id="FNUZ01000007">
    <property type="protein sequence ID" value="SEG58931.1"/>
    <property type="molecule type" value="Genomic_DNA"/>
</dbReference>
<evidence type="ECO:0000313" key="3">
    <source>
        <dbReference type="EMBL" id="SEG58931.1"/>
    </source>
</evidence>